<dbReference type="KEGG" id="tca:103312456"/>
<keyword evidence="1" id="KW-0479">Metal-binding</keyword>
<name>D6WF70_TRICA</name>
<dbReference type="STRING" id="7070.D6WF70"/>
<protein>
    <recommendedName>
        <fullName evidence="2">SWIM-type domain-containing protein</fullName>
    </recommendedName>
</protein>
<dbReference type="EMBL" id="KQ971327">
    <property type="protein sequence ID" value="EEZ99830.2"/>
    <property type="molecule type" value="Genomic_DNA"/>
</dbReference>
<dbReference type="AlphaFoldDB" id="D6WF70"/>
<dbReference type="Pfam" id="PF21056">
    <property type="entry name" value="ZSWIM1-3_RNaseH-like"/>
    <property type="match status" value="1"/>
</dbReference>
<evidence type="ECO:0000313" key="4">
    <source>
        <dbReference type="Proteomes" id="UP000007266"/>
    </source>
</evidence>
<feature type="domain" description="SWIM-type" evidence="2">
    <location>
        <begin position="485"/>
        <end position="534"/>
    </location>
</feature>
<evidence type="ECO:0000259" key="2">
    <source>
        <dbReference type="PROSITE" id="PS50966"/>
    </source>
</evidence>
<dbReference type="PANTHER" id="PTHR31569">
    <property type="entry name" value="SWIM-TYPE DOMAIN-CONTAINING PROTEIN"/>
    <property type="match status" value="1"/>
</dbReference>
<organism evidence="3 4">
    <name type="scientific">Tribolium castaneum</name>
    <name type="common">Red flour beetle</name>
    <dbReference type="NCBI Taxonomy" id="7070"/>
    <lineage>
        <taxon>Eukaryota</taxon>
        <taxon>Metazoa</taxon>
        <taxon>Ecdysozoa</taxon>
        <taxon>Arthropoda</taxon>
        <taxon>Hexapoda</taxon>
        <taxon>Insecta</taxon>
        <taxon>Pterygota</taxon>
        <taxon>Neoptera</taxon>
        <taxon>Endopterygota</taxon>
        <taxon>Coleoptera</taxon>
        <taxon>Polyphaga</taxon>
        <taxon>Cucujiformia</taxon>
        <taxon>Tenebrionidae</taxon>
        <taxon>Tenebrionidae incertae sedis</taxon>
        <taxon>Tribolium</taxon>
    </lineage>
</organism>
<dbReference type="InterPro" id="IPR052579">
    <property type="entry name" value="Zinc_finger_SWIM"/>
</dbReference>
<gene>
    <name evidence="3" type="primary">AUGUSTUS-3.0.2_02611</name>
    <name evidence="3" type="ORF">TcasGA2_TC002611</name>
</gene>
<dbReference type="InterPro" id="IPR048325">
    <property type="entry name" value="ZSWIM3_N"/>
</dbReference>
<dbReference type="eggNOG" id="ENOG502QVJ3">
    <property type="taxonomic scope" value="Eukaryota"/>
</dbReference>
<sequence length="867" mass="100129">MSEIFKVGQKFHSYSAVEKSLKDYEEQTFAKFWKRDARLINSSRTLRRIREPLKYEEVKFCCIYGGQKFRPSGSGQKEIRTFKKEELCPAHVSLRVTTDGKDLQVRSVSDNHNHERSMVQFQYLCQQRRLGRKAKETVEELPAMQANKMLVKQKLQQETGKMLTLKDLSKNGGQKSEKNLDECVDVLRTQYNAEVNILKDEDNNFKGMLIQTSNMKNTLKAYPEFLGIDGTYKLVNIDIPVFLIVSEDGNCQTEIVSFCLLTTADKDSFTWFLETFKANNPQTRFTKCIMADKDLLEKTVIKDKFPDANVNICIFHSMQIFSRAITCEKMSITHAERVKSLKILQKMVYSETEEEFEQLHYLLKISAPKPVTEYFDKNWYPVKDEWSLSKSFIKGCFQNTTNNHIEKINAKLKSVINKNSSLVQFMHSFFTIMSSLESEHDFKAISQLQKRLVTSYSPESDEQKYLDFLTNEAGKIVIKQIELSKKIQVPSVENNGINSTEGRQTCDPTNCTCNFKTSMLLPCRHIFAIRKRLELPLFLKELVHKRWTLDYYKICHRRLAQCPVFDTDIETSEAPNVVVANKNNTKIYEQKRKEVLSVMESLVNLVAISSNDSFDQKMDNLKTLEMLWKQGSRTGIVIIKEEDEGELPLENLNEQVIIKEEDEADEGELPLVNLNEIDEGKRTRPVMIKEENEADESEFHLVNSNELVMIKEEDDADEDELPLNLNEIAPDESNEDTIIQEPTISEVASIKISPKIKERGRPRGSELTTAGLPKRQKLHVPFPKLTLEPKQKKILGWFVSDEVVALAINERLIIEEKYVETRPENIPHAVLHENVDMNIVRNFFSDTAWSVVENVIALKRQNKLLCN</sequence>
<dbReference type="InterPro" id="IPR007527">
    <property type="entry name" value="Znf_SWIM"/>
</dbReference>
<dbReference type="PANTHER" id="PTHR31569:SF4">
    <property type="entry name" value="SWIM-TYPE DOMAIN-CONTAINING PROTEIN"/>
    <property type="match status" value="1"/>
</dbReference>
<evidence type="ECO:0000256" key="1">
    <source>
        <dbReference type="PROSITE-ProRule" id="PRU00325"/>
    </source>
</evidence>
<dbReference type="InterPro" id="IPR048324">
    <property type="entry name" value="ZSWIM1-3_RNaseH-like"/>
</dbReference>
<dbReference type="OrthoDB" id="124789at2759"/>
<keyword evidence="1" id="KW-0862">Zinc</keyword>
<dbReference type="Proteomes" id="UP000007266">
    <property type="component" value="Linkage group 3"/>
</dbReference>
<dbReference type="GO" id="GO:0008270">
    <property type="term" value="F:zinc ion binding"/>
    <property type="evidence" value="ECO:0007669"/>
    <property type="project" value="UniProtKB-KW"/>
</dbReference>
<dbReference type="HOGENOM" id="CLU_016584_0_0_1"/>
<dbReference type="Pfam" id="PF21599">
    <property type="entry name" value="ZSWIM3_N"/>
    <property type="match status" value="1"/>
</dbReference>
<accession>D6WF70</accession>
<reference evidence="3 4" key="2">
    <citation type="journal article" date="2010" name="Nucleic Acids Res.">
        <title>BeetleBase in 2010: revisions to provide comprehensive genomic information for Tribolium castaneum.</title>
        <authorList>
            <person name="Kim H.S."/>
            <person name="Murphy T."/>
            <person name="Xia J."/>
            <person name="Caragea D."/>
            <person name="Park Y."/>
            <person name="Beeman R.W."/>
            <person name="Lorenzen M.D."/>
            <person name="Butcher S."/>
            <person name="Manak J.R."/>
            <person name="Brown S.J."/>
        </authorList>
    </citation>
    <scope>GENOME REANNOTATION</scope>
    <source>
        <strain evidence="3 4">Georgia GA2</strain>
    </source>
</reference>
<keyword evidence="1" id="KW-0863">Zinc-finger</keyword>
<dbReference type="OMA" id="GERRECF"/>
<dbReference type="PROSITE" id="PS50966">
    <property type="entry name" value="ZF_SWIM"/>
    <property type="match status" value="1"/>
</dbReference>
<evidence type="ECO:0000313" key="3">
    <source>
        <dbReference type="EMBL" id="EEZ99830.2"/>
    </source>
</evidence>
<keyword evidence="4" id="KW-1185">Reference proteome</keyword>
<reference evidence="3 4" key="1">
    <citation type="journal article" date="2008" name="Nature">
        <title>The genome of the model beetle and pest Tribolium castaneum.</title>
        <authorList>
            <consortium name="Tribolium Genome Sequencing Consortium"/>
            <person name="Richards S."/>
            <person name="Gibbs R.A."/>
            <person name="Weinstock G.M."/>
            <person name="Brown S.J."/>
            <person name="Denell R."/>
            <person name="Beeman R.W."/>
            <person name="Gibbs R."/>
            <person name="Beeman R.W."/>
            <person name="Brown S.J."/>
            <person name="Bucher G."/>
            <person name="Friedrich M."/>
            <person name="Grimmelikhuijzen C.J."/>
            <person name="Klingler M."/>
            <person name="Lorenzen M."/>
            <person name="Richards S."/>
            <person name="Roth S."/>
            <person name="Schroder R."/>
            <person name="Tautz D."/>
            <person name="Zdobnov E.M."/>
            <person name="Muzny D."/>
            <person name="Gibbs R.A."/>
            <person name="Weinstock G.M."/>
            <person name="Attaway T."/>
            <person name="Bell S."/>
            <person name="Buhay C.J."/>
            <person name="Chandrabose M.N."/>
            <person name="Chavez D."/>
            <person name="Clerk-Blankenburg K.P."/>
            <person name="Cree A."/>
            <person name="Dao M."/>
            <person name="Davis C."/>
            <person name="Chacko J."/>
            <person name="Dinh H."/>
            <person name="Dugan-Rocha S."/>
            <person name="Fowler G."/>
            <person name="Garner T.T."/>
            <person name="Garnes J."/>
            <person name="Gnirke A."/>
            <person name="Hawes A."/>
            <person name="Hernandez J."/>
            <person name="Hines S."/>
            <person name="Holder M."/>
            <person name="Hume J."/>
            <person name="Jhangiani S.N."/>
            <person name="Joshi V."/>
            <person name="Khan Z.M."/>
            <person name="Jackson L."/>
            <person name="Kovar C."/>
            <person name="Kowis A."/>
            <person name="Lee S."/>
            <person name="Lewis L.R."/>
            <person name="Margolis J."/>
            <person name="Morgan M."/>
            <person name="Nazareth L.V."/>
            <person name="Nguyen N."/>
            <person name="Okwuonu G."/>
            <person name="Parker D."/>
            <person name="Richards S."/>
            <person name="Ruiz S.J."/>
            <person name="Santibanez J."/>
            <person name="Savard J."/>
            <person name="Scherer S.E."/>
            <person name="Schneider B."/>
            <person name="Sodergren E."/>
            <person name="Tautz D."/>
            <person name="Vattahil S."/>
            <person name="Villasana D."/>
            <person name="White C.S."/>
            <person name="Wright R."/>
            <person name="Park Y."/>
            <person name="Beeman R.W."/>
            <person name="Lord J."/>
            <person name="Oppert B."/>
            <person name="Lorenzen M."/>
            <person name="Brown S."/>
            <person name="Wang L."/>
            <person name="Savard J."/>
            <person name="Tautz D."/>
            <person name="Richards S."/>
            <person name="Weinstock G."/>
            <person name="Gibbs R.A."/>
            <person name="Liu Y."/>
            <person name="Worley K."/>
            <person name="Weinstock G."/>
            <person name="Elsik C.G."/>
            <person name="Reese J.T."/>
            <person name="Elhaik E."/>
            <person name="Landan G."/>
            <person name="Graur D."/>
            <person name="Arensburger P."/>
            <person name="Atkinson P."/>
            <person name="Beeman R.W."/>
            <person name="Beidler J."/>
            <person name="Brown S.J."/>
            <person name="Demuth J.P."/>
            <person name="Drury D.W."/>
            <person name="Du Y.Z."/>
            <person name="Fujiwara H."/>
            <person name="Lorenzen M."/>
            <person name="Maselli V."/>
            <person name="Osanai M."/>
            <person name="Park Y."/>
            <person name="Robertson H.M."/>
            <person name="Tu Z."/>
            <person name="Wang J.J."/>
            <person name="Wang S."/>
            <person name="Richards S."/>
            <person name="Song H."/>
            <person name="Zhang L."/>
            <person name="Sodergren E."/>
            <person name="Werner D."/>
            <person name="Stanke M."/>
            <person name="Morgenstern B."/>
            <person name="Solovyev V."/>
            <person name="Kosarev P."/>
            <person name="Brown G."/>
            <person name="Chen H.C."/>
            <person name="Ermolaeva O."/>
            <person name="Hlavina W."/>
            <person name="Kapustin Y."/>
            <person name="Kiryutin B."/>
            <person name="Kitts P."/>
            <person name="Maglott D."/>
            <person name="Pruitt K."/>
            <person name="Sapojnikov V."/>
            <person name="Souvorov A."/>
            <person name="Mackey A.J."/>
            <person name="Waterhouse R.M."/>
            <person name="Wyder S."/>
            <person name="Zdobnov E.M."/>
            <person name="Zdobnov E.M."/>
            <person name="Wyder S."/>
            <person name="Kriventseva E.V."/>
            <person name="Kadowaki T."/>
            <person name="Bork P."/>
            <person name="Aranda M."/>
            <person name="Bao R."/>
            <person name="Beermann A."/>
            <person name="Berns N."/>
            <person name="Bolognesi R."/>
            <person name="Bonneton F."/>
            <person name="Bopp D."/>
            <person name="Brown S.J."/>
            <person name="Bucher G."/>
            <person name="Butts T."/>
            <person name="Chaumot A."/>
            <person name="Denell R.E."/>
            <person name="Ferrier D.E."/>
            <person name="Friedrich M."/>
            <person name="Gordon C.M."/>
            <person name="Jindra M."/>
            <person name="Klingler M."/>
            <person name="Lan Q."/>
            <person name="Lattorff H.M."/>
            <person name="Laudet V."/>
            <person name="von Levetsow C."/>
            <person name="Liu Z."/>
            <person name="Lutz R."/>
            <person name="Lynch J.A."/>
            <person name="da Fonseca R.N."/>
            <person name="Posnien N."/>
            <person name="Reuter R."/>
            <person name="Roth S."/>
            <person name="Savard J."/>
            <person name="Schinko J.B."/>
            <person name="Schmitt C."/>
            <person name="Schoppmeier M."/>
            <person name="Schroder R."/>
            <person name="Shippy T.D."/>
            <person name="Simonnet F."/>
            <person name="Marques-Souza H."/>
            <person name="Tautz D."/>
            <person name="Tomoyasu Y."/>
            <person name="Trauner J."/>
            <person name="Van der Zee M."/>
            <person name="Vervoort M."/>
            <person name="Wittkopp N."/>
            <person name="Wimmer E.A."/>
            <person name="Yang X."/>
            <person name="Jones A.K."/>
            <person name="Sattelle D.B."/>
            <person name="Ebert P.R."/>
            <person name="Nelson D."/>
            <person name="Scott J.G."/>
            <person name="Beeman R.W."/>
            <person name="Muthukrishnan S."/>
            <person name="Kramer K.J."/>
            <person name="Arakane Y."/>
            <person name="Beeman R.W."/>
            <person name="Zhu Q."/>
            <person name="Hogenkamp D."/>
            <person name="Dixit R."/>
            <person name="Oppert B."/>
            <person name="Jiang H."/>
            <person name="Zou Z."/>
            <person name="Marshall J."/>
            <person name="Elpidina E."/>
            <person name="Vinokurov K."/>
            <person name="Oppert C."/>
            <person name="Zou Z."/>
            <person name="Evans J."/>
            <person name="Lu Z."/>
            <person name="Zhao P."/>
            <person name="Sumathipala N."/>
            <person name="Altincicek B."/>
            <person name="Vilcinskas A."/>
            <person name="Williams M."/>
            <person name="Hultmark D."/>
            <person name="Hetru C."/>
            <person name="Jiang H."/>
            <person name="Grimmelikhuijzen C.J."/>
            <person name="Hauser F."/>
            <person name="Cazzamali G."/>
            <person name="Williamson M."/>
            <person name="Park Y."/>
            <person name="Li B."/>
            <person name="Tanaka Y."/>
            <person name="Predel R."/>
            <person name="Neupert S."/>
            <person name="Schachtner J."/>
            <person name="Verleyen P."/>
            <person name="Raible F."/>
            <person name="Bork P."/>
            <person name="Friedrich M."/>
            <person name="Walden K.K."/>
            <person name="Robertson H.M."/>
            <person name="Angeli S."/>
            <person name="Foret S."/>
            <person name="Bucher G."/>
            <person name="Schuetz S."/>
            <person name="Maleszka R."/>
            <person name="Wimmer E.A."/>
            <person name="Beeman R.W."/>
            <person name="Lorenzen M."/>
            <person name="Tomoyasu Y."/>
            <person name="Miller S.C."/>
            <person name="Grossmann D."/>
            <person name="Bucher G."/>
        </authorList>
    </citation>
    <scope>NUCLEOTIDE SEQUENCE [LARGE SCALE GENOMIC DNA]</scope>
    <source>
        <strain evidence="3 4">Georgia GA2</strain>
    </source>
</reference>
<proteinExistence type="predicted"/>